<dbReference type="SMART" id="SM00028">
    <property type="entry name" value="TPR"/>
    <property type="match status" value="2"/>
</dbReference>
<protein>
    <recommendedName>
        <fullName evidence="2">Surface lipoprotein assembly modifier C-terminal domain-containing protein</fullName>
    </recommendedName>
</protein>
<feature type="domain" description="Surface lipoprotein assembly modifier C-terminal" evidence="2">
    <location>
        <begin position="145"/>
        <end position="434"/>
    </location>
</feature>
<dbReference type="InterPro" id="IPR011990">
    <property type="entry name" value="TPR-like_helical_dom_sf"/>
</dbReference>
<dbReference type="Pfam" id="PF04575">
    <property type="entry name" value="SlipAM"/>
    <property type="match status" value="1"/>
</dbReference>
<dbReference type="Proteomes" id="UP000177925">
    <property type="component" value="Unassembled WGS sequence"/>
</dbReference>
<dbReference type="STRING" id="1817758.A2150_07380"/>
<gene>
    <name evidence="3" type="ORF">A2150_07380</name>
</gene>
<dbReference type="PROSITE" id="PS50005">
    <property type="entry name" value="TPR"/>
    <property type="match status" value="1"/>
</dbReference>
<dbReference type="Gene3D" id="1.25.40.10">
    <property type="entry name" value="Tetratricopeptide repeat domain"/>
    <property type="match status" value="1"/>
</dbReference>
<accession>A0A1F6THM0</accession>
<dbReference type="SUPFAM" id="SSF48452">
    <property type="entry name" value="TPR-like"/>
    <property type="match status" value="1"/>
</dbReference>
<dbReference type="AlphaFoldDB" id="A0A1F6THM0"/>
<evidence type="ECO:0000259" key="2">
    <source>
        <dbReference type="Pfam" id="PF04575"/>
    </source>
</evidence>
<comment type="caution">
    <text evidence="3">The sequence shown here is derived from an EMBL/GenBank/DDBJ whole genome shotgun (WGS) entry which is preliminary data.</text>
</comment>
<evidence type="ECO:0000313" key="3">
    <source>
        <dbReference type="EMBL" id="OGI44622.1"/>
    </source>
</evidence>
<evidence type="ECO:0000256" key="1">
    <source>
        <dbReference type="PROSITE-ProRule" id="PRU00339"/>
    </source>
</evidence>
<dbReference type="InterPro" id="IPR019734">
    <property type="entry name" value="TPR_rpt"/>
</dbReference>
<evidence type="ECO:0000313" key="4">
    <source>
        <dbReference type="Proteomes" id="UP000177925"/>
    </source>
</evidence>
<dbReference type="InterPro" id="IPR007655">
    <property type="entry name" value="Slam_C"/>
</dbReference>
<name>A0A1F6THM0_9PROT</name>
<reference evidence="3 4" key="1">
    <citation type="journal article" date="2016" name="Nat. Commun.">
        <title>Thousands of microbial genomes shed light on interconnected biogeochemical processes in an aquifer system.</title>
        <authorList>
            <person name="Anantharaman K."/>
            <person name="Brown C.T."/>
            <person name="Hug L.A."/>
            <person name="Sharon I."/>
            <person name="Castelle C.J."/>
            <person name="Probst A.J."/>
            <person name="Thomas B.C."/>
            <person name="Singh A."/>
            <person name="Wilkins M.J."/>
            <person name="Karaoz U."/>
            <person name="Brodie E.L."/>
            <person name="Williams K.H."/>
            <person name="Hubbard S.S."/>
            <person name="Banfield J.F."/>
        </authorList>
    </citation>
    <scope>NUCLEOTIDE SEQUENCE [LARGE SCALE GENOMIC DNA]</scope>
</reference>
<organism evidence="3 4">
    <name type="scientific">Candidatus Muproteobacteria bacterium RBG_16_64_11</name>
    <dbReference type="NCBI Taxonomy" id="1817758"/>
    <lineage>
        <taxon>Bacteria</taxon>
        <taxon>Pseudomonadati</taxon>
        <taxon>Pseudomonadota</taxon>
        <taxon>Candidatus Muproteobacteria</taxon>
    </lineage>
</organism>
<feature type="repeat" description="TPR" evidence="1">
    <location>
        <begin position="85"/>
        <end position="118"/>
    </location>
</feature>
<sequence>MVSSLVVCLSAGSGQASPAEIARARALFDQGKAAEAYEILAPLEATLAGDVNYDYLLGIAALDAGRPDKATLALERVLAVNPDFAGARLDFARAYFALGNYPRAKTEFEIVLKLSPPPAARTTIENYLSAIEQRAPIKRAGTSGYIGASIGYDTNANNATSESQIFIPLFGATFSLSPTSLETSDAYLGLALGGQTSRALTPATSVYAAGDIKTRRHFDASEFDTINADARAGISLAQGADSYNLGLVLGRLYLDGRANRNLFGITAEWRHLLSARNQLGVFGQYSQLRYQDPAIEVNDVDQELIGLGWVHVLGDGGRSALFGSLYGGAEQETNGRPDGDKRFGGLRLGAQMVTANKQTFSASFGVQPGKFSGENLAFLVKRKDILYDVNIGYTWHPAPHWSLRPQLVHSRNDSNVPIYEYTRTDISLSVRRDFQ</sequence>
<dbReference type="EMBL" id="MFSS01000017">
    <property type="protein sequence ID" value="OGI44622.1"/>
    <property type="molecule type" value="Genomic_DNA"/>
</dbReference>
<keyword evidence="1" id="KW-0802">TPR repeat</keyword>
<dbReference type="Pfam" id="PF14559">
    <property type="entry name" value="TPR_19"/>
    <property type="match status" value="1"/>
</dbReference>
<proteinExistence type="predicted"/>